<evidence type="ECO:0000256" key="4">
    <source>
        <dbReference type="ARBA" id="ARBA00023136"/>
    </source>
</evidence>
<dbReference type="EMBL" id="FOQE01000014">
    <property type="protein sequence ID" value="SFH70069.1"/>
    <property type="molecule type" value="Genomic_DNA"/>
</dbReference>
<keyword evidence="3 5" id="KW-1133">Transmembrane helix</keyword>
<proteinExistence type="predicted"/>
<dbReference type="Pfam" id="PF01957">
    <property type="entry name" value="NfeD"/>
    <property type="match status" value="1"/>
</dbReference>
<dbReference type="OrthoDB" id="9806253at2"/>
<feature type="transmembrane region" description="Helical" evidence="5">
    <location>
        <begin position="93"/>
        <end position="112"/>
    </location>
</feature>
<feature type="domain" description="NfeD integral membrane" evidence="7">
    <location>
        <begin position="3"/>
        <end position="111"/>
    </location>
</feature>
<evidence type="ECO:0000256" key="2">
    <source>
        <dbReference type="ARBA" id="ARBA00022692"/>
    </source>
</evidence>
<dbReference type="RefSeq" id="WP_092092233.1">
    <property type="nucleotide sequence ID" value="NZ_FOQE01000014.1"/>
</dbReference>
<evidence type="ECO:0000256" key="5">
    <source>
        <dbReference type="SAM" id="Phobius"/>
    </source>
</evidence>
<dbReference type="InterPro" id="IPR052165">
    <property type="entry name" value="Membrane_assoc_protease"/>
</dbReference>
<keyword evidence="9" id="KW-1185">Reference proteome</keyword>
<dbReference type="Proteomes" id="UP000198668">
    <property type="component" value="Unassembled WGS sequence"/>
</dbReference>
<dbReference type="GO" id="GO:0008233">
    <property type="term" value="F:peptidase activity"/>
    <property type="evidence" value="ECO:0007669"/>
    <property type="project" value="UniProtKB-KW"/>
</dbReference>
<evidence type="ECO:0000256" key="3">
    <source>
        <dbReference type="ARBA" id="ARBA00022989"/>
    </source>
</evidence>
<dbReference type="Gene3D" id="2.40.50.140">
    <property type="entry name" value="Nucleic acid-binding proteins"/>
    <property type="match status" value="1"/>
</dbReference>
<sequence>MLNIALLTLGFIGLVIAALTPKSTVGAAVSLVSFLAYFLVNDLSEWYMIIVFILGIGLLILEVFIPGFGIIGMTGIGLIVFGLYQTLGDLTLALRDLSIAFILTIGLVVLLIRRGYSLANLNKIVLKNDLSTTRGFLSSQDQSSLLEQTGKTVTFLRPTGKAQFGEEIYDVLSNGEHIEKDAEVEVVKVEGSKIIVRRVKMNG</sequence>
<reference evidence="8 9" key="1">
    <citation type="submission" date="2016-10" db="EMBL/GenBank/DDBJ databases">
        <authorList>
            <person name="de Groot N.N."/>
        </authorList>
    </citation>
    <scope>NUCLEOTIDE SEQUENCE [LARGE SCALE GENOMIC DNA]</scope>
    <source>
        <strain evidence="8 9">DSM 27630</strain>
    </source>
</reference>
<name>A0A1I3C7D8_9LACT</name>
<dbReference type="Pfam" id="PF24961">
    <property type="entry name" value="NfeD_membrane"/>
    <property type="match status" value="1"/>
</dbReference>
<protein>
    <submittedName>
        <fullName evidence="8">Membrane-bound serine protease (ClpP class)</fullName>
    </submittedName>
</protein>
<dbReference type="PANTHER" id="PTHR33507">
    <property type="entry name" value="INNER MEMBRANE PROTEIN YBBJ"/>
    <property type="match status" value="1"/>
</dbReference>
<dbReference type="GO" id="GO:0006508">
    <property type="term" value="P:proteolysis"/>
    <property type="evidence" value="ECO:0007669"/>
    <property type="project" value="UniProtKB-KW"/>
</dbReference>
<dbReference type="InterPro" id="IPR012340">
    <property type="entry name" value="NA-bd_OB-fold"/>
</dbReference>
<evidence type="ECO:0000259" key="7">
    <source>
        <dbReference type="Pfam" id="PF24961"/>
    </source>
</evidence>
<feature type="transmembrane region" description="Helical" evidence="5">
    <location>
        <begin position="43"/>
        <end position="61"/>
    </location>
</feature>
<evidence type="ECO:0000313" key="8">
    <source>
        <dbReference type="EMBL" id="SFH70069.1"/>
    </source>
</evidence>
<dbReference type="AlphaFoldDB" id="A0A1I3C7D8"/>
<keyword evidence="4 5" id="KW-0472">Membrane</keyword>
<dbReference type="PANTHER" id="PTHR33507:SF3">
    <property type="entry name" value="INNER MEMBRANE PROTEIN YBBJ"/>
    <property type="match status" value="1"/>
</dbReference>
<organism evidence="8 9">
    <name type="scientific">Pisciglobus halotolerans</name>
    <dbReference type="NCBI Taxonomy" id="745365"/>
    <lineage>
        <taxon>Bacteria</taxon>
        <taxon>Bacillati</taxon>
        <taxon>Bacillota</taxon>
        <taxon>Bacilli</taxon>
        <taxon>Lactobacillales</taxon>
        <taxon>Carnobacteriaceae</taxon>
    </lineage>
</organism>
<evidence type="ECO:0000313" key="9">
    <source>
        <dbReference type="Proteomes" id="UP000198668"/>
    </source>
</evidence>
<feature type="domain" description="NfeD-like C-terminal" evidence="6">
    <location>
        <begin position="144"/>
        <end position="198"/>
    </location>
</feature>
<dbReference type="InterPro" id="IPR056739">
    <property type="entry name" value="NfeD_membrane"/>
</dbReference>
<dbReference type="GO" id="GO:0005886">
    <property type="term" value="C:plasma membrane"/>
    <property type="evidence" value="ECO:0007669"/>
    <property type="project" value="TreeGrafter"/>
</dbReference>
<gene>
    <name evidence="8" type="ORF">SAMN04489868_11418</name>
</gene>
<evidence type="ECO:0000259" key="6">
    <source>
        <dbReference type="Pfam" id="PF01957"/>
    </source>
</evidence>
<feature type="transmembrane region" description="Helical" evidence="5">
    <location>
        <begin position="68"/>
        <end position="87"/>
    </location>
</feature>
<keyword evidence="8" id="KW-0645">Protease</keyword>
<comment type="subcellular location">
    <subcellularLocation>
        <location evidence="1">Membrane</location>
        <topology evidence="1">Multi-pass membrane protein</topology>
    </subcellularLocation>
</comment>
<keyword evidence="8" id="KW-0378">Hydrolase</keyword>
<dbReference type="InterPro" id="IPR002810">
    <property type="entry name" value="NfeD-like_C"/>
</dbReference>
<evidence type="ECO:0000256" key="1">
    <source>
        <dbReference type="ARBA" id="ARBA00004141"/>
    </source>
</evidence>
<keyword evidence="2 5" id="KW-0812">Transmembrane</keyword>
<accession>A0A1I3C7D8</accession>